<keyword evidence="3" id="KW-1185">Reference proteome</keyword>
<feature type="compositionally biased region" description="Polar residues" evidence="1">
    <location>
        <begin position="41"/>
        <end position="50"/>
    </location>
</feature>
<dbReference type="EMBL" id="SRYE01000001">
    <property type="protein sequence ID" value="TGY63331.1"/>
    <property type="molecule type" value="Genomic_DNA"/>
</dbReference>
<organism evidence="2 3">
    <name type="scientific">Muricaecibacterium torontonense</name>
    <dbReference type="NCBI Taxonomy" id="3032871"/>
    <lineage>
        <taxon>Bacteria</taxon>
        <taxon>Bacillati</taxon>
        <taxon>Actinomycetota</taxon>
        <taxon>Coriobacteriia</taxon>
        <taxon>Coriobacteriales</taxon>
        <taxon>Atopobiaceae</taxon>
        <taxon>Muricaecibacterium</taxon>
    </lineage>
</organism>
<comment type="caution">
    <text evidence="2">The sequence shown here is derived from an EMBL/GenBank/DDBJ whole genome shotgun (WGS) entry which is preliminary data.</text>
</comment>
<proteinExistence type="predicted"/>
<protein>
    <submittedName>
        <fullName evidence="2">Uncharacterized protein</fullName>
    </submittedName>
</protein>
<dbReference type="PROSITE" id="PS51257">
    <property type="entry name" value="PROKAR_LIPOPROTEIN"/>
    <property type="match status" value="1"/>
</dbReference>
<reference evidence="2 3" key="1">
    <citation type="submission" date="2019-04" db="EMBL/GenBank/DDBJ databases">
        <title>Microbes associate with the intestines of laboratory mice.</title>
        <authorList>
            <person name="Navarre W."/>
            <person name="Wong E."/>
            <person name="Huang K."/>
            <person name="Tropini C."/>
            <person name="Ng K."/>
            <person name="Yu B."/>
        </authorList>
    </citation>
    <scope>NUCLEOTIDE SEQUENCE [LARGE SCALE GENOMIC DNA]</scope>
    <source>
        <strain evidence="2 3">NM07_P-09</strain>
    </source>
</reference>
<feature type="region of interest" description="Disordered" evidence="1">
    <location>
        <begin position="41"/>
        <end position="64"/>
    </location>
</feature>
<evidence type="ECO:0000256" key="1">
    <source>
        <dbReference type="SAM" id="MobiDB-lite"/>
    </source>
</evidence>
<name>A0A4S2F7I2_9ACTN</name>
<accession>A0A4S2F7I2</accession>
<evidence type="ECO:0000313" key="2">
    <source>
        <dbReference type="EMBL" id="TGY63331.1"/>
    </source>
</evidence>
<dbReference type="Proteomes" id="UP000310263">
    <property type="component" value="Unassembled WGS sequence"/>
</dbReference>
<evidence type="ECO:0000313" key="3">
    <source>
        <dbReference type="Proteomes" id="UP000310263"/>
    </source>
</evidence>
<gene>
    <name evidence="2" type="ORF">E5334_02190</name>
</gene>
<sequence length="293" mass="31299">MKSKMAKAQGVHAFTRRAFLGGVLAISAGLCGCGAKTLTSGDAQGSQTSGAPEAKPQEEAPKVSSDPHVVYIKNYKGQNAAALGYAAANTFRMEKLGAIYLRLVYVDPSGVFVDPEDEEQLKGYVVFDQNLAPNTQVDIEFRQDKEGNELQTIARWQSHEQVVLAVKATGSPDPTPVDMTAIDGAPDRYTNYIRDYTGRNLAECGYNSAAGNLTDAYGPGFIHLATVSDDGAYIDPADKEALASYVVVSQDVAPNTQFTMEPTTAANGEVYDLIGSQSIDTVTLTVRKLEAKG</sequence>
<dbReference type="AlphaFoldDB" id="A0A4S2F7I2"/>
<dbReference type="RefSeq" id="WP_136011958.1">
    <property type="nucleotide sequence ID" value="NZ_SRYE01000001.1"/>
</dbReference>
<dbReference type="OrthoDB" id="3192206at2"/>